<organism evidence="1 2">
    <name type="scientific">Phormidesmis priestleyi ULC007</name>
    <dbReference type="NCBI Taxonomy" id="1920490"/>
    <lineage>
        <taxon>Bacteria</taxon>
        <taxon>Bacillati</taxon>
        <taxon>Cyanobacteriota</taxon>
        <taxon>Cyanophyceae</taxon>
        <taxon>Leptolyngbyales</taxon>
        <taxon>Leptolyngbyaceae</taxon>
        <taxon>Phormidesmis</taxon>
    </lineage>
</organism>
<reference evidence="1 2" key="2">
    <citation type="submission" date="2018-03" db="EMBL/GenBank/DDBJ databases">
        <title>The ancient ancestry and fast evolution of plastids.</title>
        <authorList>
            <person name="Moore K.R."/>
            <person name="Magnabosco C."/>
            <person name="Momper L."/>
            <person name="Gold D.A."/>
            <person name="Bosak T."/>
            <person name="Fournier G.P."/>
        </authorList>
    </citation>
    <scope>NUCLEOTIDE SEQUENCE [LARGE SCALE GENOMIC DNA]</scope>
    <source>
        <strain evidence="1 2">ULC007</strain>
    </source>
</reference>
<dbReference type="RefSeq" id="WP_073074154.1">
    <property type="nucleotide sequence ID" value="NZ_MPPI01000030.1"/>
</dbReference>
<gene>
    <name evidence="1" type="ORF">C7B65_18465</name>
</gene>
<dbReference type="Proteomes" id="UP000238634">
    <property type="component" value="Unassembled WGS sequence"/>
</dbReference>
<proteinExistence type="predicted"/>
<evidence type="ECO:0000313" key="1">
    <source>
        <dbReference type="EMBL" id="PSB17527.1"/>
    </source>
</evidence>
<evidence type="ECO:0000313" key="2">
    <source>
        <dbReference type="Proteomes" id="UP000238634"/>
    </source>
</evidence>
<protein>
    <submittedName>
        <fullName evidence="1">Uncharacterized protein</fullName>
    </submittedName>
</protein>
<dbReference type="EMBL" id="PVWG01000027">
    <property type="protein sequence ID" value="PSB17527.1"/>
    <property type="molecule type" value="Genomic_DNA"/>
</dbReference>
<name>A0A2T1DAN7_9CYAN</name>
<reference evidence="1 2" key="1">
    <citation type="submission" date="2018-02" db="EMBL/GenBank/DDBJ databases">
        <authorList>
            <person name="Cohen D.B."/>
            <person name="Kent A.D."/>
        </authorList>
    </citation>
    <scope>NUCLEOTIDE SEQUENCE [LARGE SCALE GENOMIC DNA]</scope>
    <source>
        <strain evidence="1 2">ULC007</strain>
    </source>
</reference>
<comment type="caution">
    <text evidence="1">The sequence shown here is derived from an EMBL/GenBank/DDBJ whole genome shotgun (WGS) entry which is preliminary data.</text>
</comment>
<sequence>MTLNLQEQHCNQTSDRRMINSFSGHIVDYEDSRDRKTAAVANLEEFLDRGKANSLPKWQVSTDEFAAFSTE</sequence>
<dbReference type="AlphaFoldDB" id="A0A2T1DAN7"/>
<accession>A0A2T1DAN7</accession>
<keyword evidence="2" id="KW-1185">Reference proteome</keyword>